<dbReference type="Pfam" id="PF00378">
    <property type="entry name" value="ECH_1"/>
    <property type="match status" value="1"/>
</dbReference>
<evidence type="ECO:0000313" key="4">
    <source>
        <dbReference type="Proteomes" id="UP000251213"/>
    </source>
</evidence>
<dbReference type="SUPFAM" id="SSF52096">
    <property type="entry name" value="ClpP/crotonase"/>
    <property type="match status" value="1"/>
</dbReference>
<evidence type="ECO:0000313" key="3">
    <source>
        <dbReference type="EMBL" id="RAL24537.1"/>
    </source>
</evidence>
<dbReference type="FunFam" id="1.10.12.10:FF:000001">
    <property type="entry name" value="Probable enoyl-CoA hydratase, mitochondrial"/>
    <property type="match status" value="1"/>
</dbReference>
<evidence type="ECO:0000256" key="2">
    <source>
        <dbReference type="ARBA" id="ARBA00023239"/>
    </source>
</evidence>
<comment type="similarity">
    <text evidence="1">Belongs to the enoyl-CoA hydratase/isomerase family.</text>
</comment>
<dbReference type="RefSeq" id="WP_113658908.1">
    <property type="nucleotide sequence ID" value="NZ_KZ845666.1"/>
</dbReference>
<organism evidence="3 4">
    <name type="scientific">Thermoflavimicrobium daqui</name>
    <dbReference type="NCBI Taxonomy" id="2137476"/>
    <lineage>
        <taxon>Bacteria</taxon>
        <taxon>Bacillati</taxon>
        <taxon>Bacillota</taxon>
        <taxon>Bacilli</taxon>
        <taxon>Bacillales</taxon>
        <taxon>Thermoactinomycetaceae</taxon>
        <taxon>Thermoflavimicrobium</taxon>
    </lineage>
</organism>
<dbReference type="InterPro" id="IPR014748">
    <property type="entry name" value="Enoyl-CoA_hydra_C"/>
</dbReference>
<dbReference type="Proteomes" id="UP000251213">
    <property type="component" value="Unassembled WGS sequence"/>
</dbReference>
<dbReference type="AlphaFoldDB" id="A0A364K5C4"/>
<dbReference type="EMBL" id="QJKK01000004">
    <property type="protein sequence ID" value="RAL24537.1"/>
    <property type="molecule type" value="Genomic_DNA"/>
</dbReference>
<proteinExistence type="inferred from homology"/>
<dbReference type="OrthoDB" id="9775794at2"/>
<reference evidence="3 4" key="1">
    <citation type="submission" date="2018-06" db="EMBL/GenBank/DDBJ databases">
        <title>Thermoflavimicrobium daqus sp. nov., a thermophilic microbe isolated from Moutai-flavour Daqu.</title>
        <authorList>
            <person name="Wang X."/>
            <person name="Zhou H."/>
        </authorList>
    </citation>
    <scope>NUCLEOTIDE SEQUENCE [LARGE SCALE GENOMIC DNA]</scope>
    <source>
        <strain evidence="3 4">FBKL4.011</strain>
    </source>
</reference>
<reference evidence="3 4" key="2">
    <citation type="submission" date="2018-06" db="EMBL/GenBank/DDBJ databases">
        <authorList>
            <person name="Zhirakovskaya E."/>
        </authorList>
    </citation>
    <scope>NUCLEOTIDE SEQUENCE [LARGE SCALE GENOMIC DNA]</scope>
    <source>
        <strain evidence="3 4">FBKL4.011</strain>
    </source>
</reference>
<dbReference type="PANTHER" id="PTHR11941">
    <property type="entry name" value="ENOYL-COA HYDRATASE-RELATED"/>
    <property type="match status" value="1"/>
</dbReference>
<dbReference type="CDD" id="cd06558">
    <property type="entry name" value="crotonase-like"/>
    <property type="match status" value="1"/>
</dbReference>
<dbReference type="GO" id="GO:0016836">
    <property type="term" value="F:hydro-lyase activity"/>
    <property type="evidence" value="ECO:0007669"/>
    <property type="project" value="UniProtKB-ARBA"/>
</dbReference>
<dbReference type="Gene3D" id="3.90.226.10">
    <property type="entry name" value="2-enoyl-CoA Hydratase, Chain A, domain 1"/>
    <property type="match status" value="1"/>
</dbReference>
<sequence length="263" mass="28590">MVNQWKHIMLEQGNGWALLTLSRPKVLNALNQELLQELNEAITWVEQADDVRVLILTGAGDKAFVAGADIAELRQIDSALEAEKVALQGQALFNRIENLSKPVIMAVNGFALGGGCELSLCGDIILSSDNARFGLPEVNLGVIPGYGGTQRLARAIGKNMAKYLCMTGDFLTAAEAKELGLVQKLIPKEHLLDEAKQLAEKIAQKAPLALNLIKKAVHRGLDTDLQTGLGVEAAYFGLAFQTDDRLEGMDAFLQKRQPQFKGR</sequence>
<comment type="caution">
    <text evidence="3">The sequence shown here is derived from an EMBL/GenBank/DDBJ whole genome shotgun (WGS) entry which is preliminary data.</text>
</comment>
<protein>
    <submittedName>
        <fullName evidence="3">Enoyl-CoA hydratase</fullName>
    </submittedName>
</protein>
<dbReference type="Gene3D" id="1.10.12.10">
    <property type="entry name" value="Lyase 2-enoyl-coa Hydratase, Chain A, domain 2"/>
    <property type="match status" value="1"/>
</dbReference>
<dbReference type="GO" id="GO:0006635">
    <property type="term" value="P:fatty acid beta-oxidation"/>
    <property type="evidence" value="ECO:0007669"/>
    <property type="project" value="TreeGrafter"/>
</dbReference>
<dbReference type="PANTHER" id="PTHR11941:SF54">
    <property type="entry name" value="ENOYL-COA HYDRATASE, MITOCHONDRIAL"/>
    <property type="match status" value="1"/>
</dbReference>
<dbReference type="FunFam" id="3.90.226.10:FF:000009">
    <property type="entry name" value="Carnitinyl-CoA dehydratase"/>
    <property type="match status" value="1"/>
</dbReference>
<gene>
    <name evidence="3" type="ORF">DL897_09515</name>
</gene>
<accession>A0A364K5C4</accession>
<dbReference type="InterPro" id="IPR029045">
    <property type="entry name" value="ClpP/crotonase-like_dom_sf"/>
</dbReference>
<name>A0A364K5C4_9BACL</name>
<dbReference type="InterPro" id="IPR001753">
    <property type="entry name" value="Enoyl-CoA_hydra/iso"/>
</dbReference>
<evidence type="ECO:0000256" key="1">
    <source>
        <dbReference type="ARBA" id="ARBA00005254"/>
    </source>
</evidence>
<keyword evidence="4" id="KW-1185">Reference proteome</keyword>
<keyword evidence="2" id="KW-0456">Lyase</keyword>